<keyword evidence="4" id="KW-0808">Transferase</keyword>
<evidence type="ECO:0000256" key="6">
    <source>
        <dbReference type="ARBA" id="ARBA00022777"/>
    </source>
</evidence>
<reference evidence="12 13" key="1">
    <citation type="submission" date="2020-11" db="EMBL/GenBank/DDBJ databases">
        <title>Arthrobacter antarcticus sp. nov., isolated from Antarctic Soil.</title>
        <authorList>
            <person name="Li J."/>
        </authorList>
    </citation>
    <scope>NUCLEOTIDE SEQUENCE [LARGE SCALE GENOMIC DNA]</scope>
    <source>
        <strain evidence="12 13">Z1-20</strain>
    </source>
</reference>
<gene>
    <name evidence="12" type="ORF">IV500_13730</name>
</gene>
<dbReference type="GO" id="GO:0046983">
    <property type="term" value="F:protein dimerization activity"/>
    <property type="evidence" value="ECO:0007669"/>
    <property type="project" value="InterPro"/>
</dbReference>
<dbReference type="AlphaFoldDB" id="A0A931G5Y3"/>
<evidence type="ECO:0000256" key="9">
    <source>
        <dbReference type="SAM" id="Phobius"/>
    </source>
</evidence>
<dbReference type="GO" id="GO:0000155">
    <property type="term" value="F:phosphorelay sensor kinase activity"/>
    <property type="evidence" value="ECO:0007669"/>
    <property type="project" value="InterPro"/>
</dbReference>
<keyword evidence="13" id="KW-1185">Reference proteome</keyword>
<evidence type="ECO:0000256" key="2">
    <source>
        <dbReference type="ARBA" id="ARBA00012438"/>
    </source>
</evidence>
<feature type="domain" description="Signal transduction histidine kinase subgroup 3 dimerisation and phosphoacceptor" evidence="11">
    <location>
        <begin position="204"/>
        <end position="269"/>
    </location>
</feature>
<accession>A0A931G5Y3</accession>
<evidence type="ECO:0000313" key="12">
    <source>
        <dbReference type="EMBL" id="MBG0740443.1"/>
    </source>
</evidence>
<dbReference type="EC" id="2.7.13.3" evidence="2"/>
<feature type="domain" description="Histidine kinase/HSP90-like ATPase" evidence="10">
    <location>
        <begin position="323"/>
        <end position="413"/>
    </location>
</feature>
<evidence type="ECO:0000259" key="10">
    <source>
        <dbReference type="Pfam" id="PF02518"/>
    </source>
</evidence>
<feature type="transmembrane region" description="Helical" evidence="9">
    <location>
        <begin position="26"/>
        <end position="47"/>
    </location>
</feature>
<dbReference type="EMBL" id="JADNYM010000017">
    <property type="protein sequence ID" value="MBG0740443.1"/>
    <property type="molecule type" value="Genomic_DNA"/>
</dbReference>
<feature type="transmembrane region" description="Helical" evidence="9">
    <location>
        <begin position="103"/>
        <end position="121"/>
    </location>
</feature>
<dbReference type="Pfam" id="PF02518">
    <property type="entry name" value="HATPase_c"/>
    <property type="match status" value="1"/>
</dbReference>
<dbReference type="SUPFAM" id="SSF55874">
    <property type="entry name" value="ATPase domain of HSP90 chaperone/DNA topoisomerase II/histidine kinase"/>
    <property type="match status" value="1"/>
</dbReference>
<dbReference type="GO" id="GO:0016020">
    <property type="term" value="C:membrane"/>
    <property type="evidence" value="ECO:0007669"/>
    <property type="project" value="InterPro"/>
</dbReference>
<keyword evidence="7" id="KW-0067">ATP-binding</keyword>
<evidence type="ECO:0000256" key="7">
    <source>
        <dbReference type="ARBA" id="ARBA00022840"/>
    </source>
</evidence>
<dbReference type="InterPro" id="IPR011712">
    <property type="entry name" value="Sig_transdc_His_kin_sub3_dim/P"/>
</dbReference>
<dbReference type="InterPro" id="IPR036890">
    <property type="entry name" value="HATPase_C_sf"/>
</dbReference>
<dbReference type="PANTHER" id="PTHR24421">
    <property type="entry name" value="NITRATE/NITRITE SENSOR PROTEIN NARX-RELATED"/>
    <property type="match status" value="1"/>
</dbReference>
<dbReference type="InterPro" id="IPR003594">
    <property type="entry name" value="HATPase_dom"/>
</dbReference>
<proteinExistence type="predicted"/>
<feature type="transmembrane region" description="Helical" evidence="9">
    <location>
        <begin position="158"/>
        <end position="175"/>
    </location>
</feature>
<feature type="transmembrane region" description="Helical" evidence="9">
    <location>
        <begin position="53"/>
        <end position="73"/>
    </location>
</feature>
<name>A0A931G5Y3_9MICC</name>
<keyword evidence="5" id="KW-0547">Nucleotide-binding</keyword>
<dbReference type="Gene3D" id="3.30.565.10">
    <property type="entry name" value="Histidine kinase-like ATPase, C-terminal domain"/>
    <property type="match status" value="1"/>
</dbReference>
<protein>
    <recommendedName>
        <fullName evidence="2">histidine kinase</fullName>
        <ecNumber evidence="2">2.7.13.3</ecNumber>
    </recommendedName>
</protein>
<keyword evidence="9" id="KW-0472">Membrane</keyword>
<evidence type="ECO:0000259" key="11">
    <source>
        <dbReference type="Pfam" id="PF07730"/>
    </source>
</evidence>
<dbReference type="GO" id="GO:0005524">
    <property type="term" value="F:ATP binding"/>
    <property type="evidence" value="ECO:0007669"/>
    <property type="project" value="UniProtKB-KW"/>
</dbReference>
<evidence type="ECO:0000256" key="1">
    <source>
        <dbReference type="ARBA" id="ARBA00000085"/>
    </source>
</evidence>
<keyword evidence="3" id="KW-0597">Phosphoprotein</keyword>
<dbReference type="Pfam" id="PF07730">
    <property type="entry name" value="HisKA_3"/>
    <property type="match status" value="1"/>
</dbReference>
<dbReference type="CDD" id="cd16917">
    <property type="entry name" value="HATPase_UhpB-NarQ-NarX-like"/>
    <property type="match status" value="1"/>
</dbReference>
<keyword evidence="9" id="KW-1133">Transmembrane helix</keyword>
<comment type="catalytic activity">
    <reaction evidence="1">
        <text>ATP + protein L-histidine = ADP + protein N-phospho-L-histidine.</text>
        <dbReference type="EC" id="2.7.13.3"/>
    </reaction>
</comment>
<evidence type="ECO:0000256" key="3">
    <source>
        <dbReference type="ARBA" id="ARBA00022553"/>
    </source>
</evidence>
<evidence type="ECO:0000256" key="4">
    <source>
        <dbReference type="ARBA" id="ARBA00022679"/>
    </source>
</evidence>
<dbReference type="RefSeq" id="WP_196397374.1">
    <property type="nucleotide sequence ID" value="NZ_JADNYM010000017.1"/>
</dbReference>
<sequence>MTAAKRLDLATQMAALPRLRLKKISWAWLGFITACVALMAVGASLNVNLYRMMLPFALGMTILHTGSLALTVVRPVPGALLSLVPLGIMPLVSSPVGSAPMPFSIVAMVTQILVMCVAGLRTHWTLPAVTWLLSTFIGVAVNYRGQPAQVPLAAEMNVVVYASVSGGLMVAAVITQQWQNIRQQLLAERTLSAEEQSMRRLAEERARIARELHDVVAHGMSIVVVQATTAQYRHPDLDGSLKQEFDDIAANSRRAMTEMRSMLGALRSDGAVRDLSPKPGLTDIPQLIAAARTAGVDVSIDLDSDSIGADAAVDVSEVIGLTAYRIAQEALSNVVRHAPGAQVTVSLRAIARTLQLEISNGPSGIGAVLAQLDRTHPGQGLIGMRERASIVGGSVLCMPSNNGGYTVTATLPLVTVGTGGTP</sequence>
<dbReference type="PANTHER" id="PTHR24421:SF10">
    <property type="entry name" value="NITRATE_NITRITE SENSOR PROTEIN NARQ"/>
    <property type="match status" value="1"/>
</dbReference>
<dbReference type="Proteomes" id="UP000655366">
    <property type="component" value="Unassembled WGS sequence"/>
</dbReference>
<dbReference type="PROSITE" id="PS51257">
    <property type="entry name" value="PROKAR_LIPOPROTEIN"/>
    <property type="match status" value="1"/>
</dbReference>
<keyword evidence="6 12" id="KW-0418">Kinase</keyword>
<feature type="transmembrane region" description="Helical" evidence="9">
    <location>
        <begin position="128"/>
        <end position="146"/>
    </location>
</feature>
<evidence type="ECO:0000313" key="13">
    <source>
        <dbReference type="Proteomes" id="UP000655366"/>
    </source>
</evidence>
<keyword evidence="9" id="KW-0812">Transmembrane</keyword>
<organism evidence="12 13">
    <name type="scientific">Arthrobacter terrae</name>
    <dbReference type="NCBI Taxonomy" id="2935737"/>
    <lineage>
        <taxon>Bacteria</taxon>
        <taxon>Bacillati</taxon>
        <taxon>Actinomycetota</taxon>
        <taxon>Actinomycetes</taxon>
        <taxon>Micrococcales</taxon>
        <taxon>Micrococcaceae</taxon>
        <taxon>Arthrobacter</taxon>
    </lineage>
</organism>
<evidence type="ECO:0000256" key="8">
    <source>
        <dbReference type="ARBA" id="ARBA00023012"/>
    </source>
</evidence>
<dbReference type="InterPro" id="IPR050482">
    <property type="entry name" value="Sensor_HK_TwoCompSys"/>
</dbReference>
<dbReference type="Gene3D" id="1.20.5.1930">
    <property type="match status" value="1"/>
</dbReference>
<keyword evidence="8" id="KW-0902">Two-component regulatory system</keyword>
<comment type="caution">
    <text evidence="12">The sequence shown here is derived from an EMBL/GenBank/DDBJ whole genome shotgun (WGS) entry which is preliminary data.</text>
</comment>
<evidence type="ECO:0000256" key="5">
    <source>
        <dbReference type="ARBA" id="ARBA00022741"/>
    </source>
</evidence>